<proteinExistence type="predicted"/>
<sequence>WVSQAGQSHQLTLPAGTYVFHEEAAPTGYLKVTDITFSVDDKGIVTIVQDTTTSHASKVENNRLVVVDEAEPTPPTPEEPEQPVTTLVPEKPEKPSRLPKTGQPEQPKNKQSKNEQPKNESSVEKASNRQELPKTGSHYELYSVFLGIVLEGTAVYLLLRKLQRKGN</sequence>
<evidence type="ECO:0000259" key="3">
    <source>
        <dbReference type="Pfam" id="PF17802"/>
    </source>
</evidence>
<evidence type="ECO:0000313" key="5">
    <source>
        <dbReference type="Proteomes" id="UP000014113"/>
    </source>
</evidence>
<dbReference type="Gene3D" id="2.60.40.10">
    <property type="entry name" value="Immunoglobulins"/>
    <property type="match status" value="1"/>
</dbReference>
<dbReference type="EMBL" id="ASWJ01000010">
    <property type="protein sequence ID" value="EOW80146.1"/>
    <property type="molecule type" value="Genomic_DNA"/>
</dbReference>
<feature type="non-terminal residue" evidence="4">
    <location>
        <position position="1"/>
    </location>
</feature>
<protein>
    <recommendedName>
        <fullName evidence="3">SpaA-like prealbumin fold domain-containing protein</fullName>
    </recommendedName>
</protein>
<keyword evidence="5" id="KW-1185">Reference proteome</keyword>
<evidence type="ECO:0000256" key="1">
    <source>
        <dbReference type="SAM" id="MobiDB-lite"/>
    </source>
</evidence>
<feature type="transmembrane region" description="Helical" evidence="2">
    <location>
        <begin position="141"/>
        <end position="159"/>
    </location>
</feature>
<evidence type="ECO:0000313" key="4">
    <source>
        <dbReference type="EMBL" id="EOW80146.1"/>
    </source>
</evidence>
<dbReference type="AlphaFoldDB" id="S1NIW7"/>
<feature type="region of interest" description="Disordered" evidence="1">
    <location>
        <begin position="62"/>
        <end position="133"/>
    </location>
</feature>
<dbReference type="InterPro" id="IPR041033">
    <property type="entry name" value="SpaA_PFL_dom_1"/>
</dbReference>
<dbReference type="InterPro" id="IPR013783">
    <property type="entry name" value="Ig-like_fold"/>
</dbReference>
<reference evidence="4 5" key="1">
    <citation type="submission" date="2013-03" db="EMBL/GenBank/DDBJ databases">
        <title>The Genome Sequence of Enterococcus columbae ATCC_51263 (PacBio/Illumina hybrid assembly).</title>
        <authorList>
            <consortium name="The Broad Institute Genomics Platform"/>
            <consortium name="The Broad Institute Genome Sequencing Center for Infectious Disease"/>
            <person name="Earl A."/>
            <person name="Russ C."/>
            <person name="Gilmore M."/>
            <person name="Surin D."/>
            <person name="Walker B."/>
            <person name="Young S."/>
            <person name="Zeng Q."/>
            <person name="Gargeya S."/>
            <person name="Fitzgerald M."/>
            <person name="Haas B."/>
            <person name="Abouelleil A."/>
            <person name="Allen A.W."/>
            <person name="Alvarado L."/>
            <person name="Arachchi H.M."/>
            <person name="Berlin A.M."/>
            <person name="Chapman S.B."/>
            <person name="Gainer-Dewar J."/>
            <person name="Goldberg J."/>
            <person name="Griggs A."/>
            <person name="Gujja S."/>
            <person name="Hansen M."/>
            <person name="Howarth C."/>
            <person name="Imamovic A."/>
            <person name="Ireland A."/>
            <person name="Larimer J."/>
            <person name="McCowan C."/>
            <person name="Murphy C."/>
            <person name="Pearson M."/>
            <person name="Poon T.W."/>
            <person name="Priest M."/>
            <person name="Roberts A."/>
            <person name="Saif S."/>
            <person name="Shea T."/>
            <person name="Sisk P."/>
            <person name="Sykes S."/>
            <person name="Wortman J."/>
            <person name="Nusbaum C."/>
            <person name="Birren B."/>
        </authorList>
    </citation>
    <scope>NUCLEOTIDE SEQUENCE [LARGE SCALE GENOMIC DNA]</scope>
    <source>
        <strain evidence="4 5">ATCC 51263</strain>
    </source>
</reference>
<keyword evidence="2" id="KW-0812">Transmembrane</keyword>
<comment type="caution">
    <text evidence="4">The sequence shown here is derived from an EMBL/GenBank/DDBJ whole genome shotgun (WGS) entry which is preliminary data.</text>
</comment>
<dbReference type="Proteomes" id="UP000014113">
    <property type="component" value="Unassembled WGS sequence"/>
</dbReference>
<organism evidence="4 5">
    <name type="scientific">Enterococcus columbae DSM 7374 = ATCC 51263</name>
    <dbReference type="NCBI Taxonomy" id="1121865"/>
    <lineage>
        <taxon>Bacteria</taxon>
        <taxon>Bacillati</taxon>
        <taxon>Bacillota</taxon>
        <taxon>Bacilli</taxon>
        <taxon>Lactobacillales</taxon>
        <taxon>Enterococcaceae</taxon>
        <taxon>Enterococcus</taxon>
    </lineage>
</organism>
<accession>S1NIW7</accession>
<gene>
    <name evidence="4" type="ORF">I568_02225</name>
</gene>
<dbReference type="Pfam" id="PF17802">
    <property type="entry name" value="SpaA"/>
    <property type="match status" value="1"/>
</dbReference>
<keyword evidence="2" id="KW-0472">Membrane</keyword>
<name>S1NIW7_9ENTE</name>
<feature type="domain" description="SpaA-like prealbumin fold" evidence="3">
    <location>
        <begin position="5"/>
        <end position="48"/>
    </location>
</feature>
<evidence type="ECO:0000256" key="2">
    <source>
        <dbReference type="SAM" id="Phobius"/>
    </source>
</evidence>
<keyword evidence="2" id="KW-1133">Transmembrane helix</keyword>
<feature type="compositionally biased region" description="Basic and acidic residues" evidence="1">
    <location>
        <begin position="112"/>
        <end position="132"/>
    </location>
</feature>
<dbReference type="PATRIC" id="fig|1121865.5.peg.2194"/>
<dbReference type="RefSeq" id="WP_016252522.1">
    <property type="nucleotide sequence ID" value="NZ_KB890300.1"/>
</dbReference>